<dbReference type="PANTHER" id="PTHR47272:SF1">
    <property type="entry name" value="PIGGYBAC TRANSPOSABLE ELEMENT-DERIVED PROTEIN 3-LIKE"/>
    <property type="match status" value="1"/>
</dbReference>
<organism evidence="3 4">
    <name type="scientific">Macrosiphum euphorbiae</name>
    <name type="common">potato aphid</name>
    <dbReference type="NCBI Taxonomy" id="13131"/>
    <lineage>
        <taxon>Eukaryota</taxon>
        <taxon>Metazoa</taxon>
        <taxon>Ecdysozoa</taxon>
        <taxon>Arthropoda</taxon>
        <taxon>Hexapoda</taxon>
        <taxon>Insecta</taxon>
        <taxon>Pterygota</taxon>
        <taxon>Neoptera</taxon>
        <taxon>Paraneoptera</taxon>
        <taxon>Hemiptera</taxon>
        <taxon>Sternorrhyncha</taxon>
        <taxon>Aphidomorpha</taxon>
        <taxon>Aphidoidea</taxon>
        <taxon>Aphididae</taxon>
        <taxon>Macrosiphini</taxon>
        <taxon>Macrosiphum</taxon>
    </lineage>
</organism>
<sequence>MTNLNIEDIEKYLEEIPDDADVISDFDDNDNDSEIDFDPLDVAESQDVQADYEFDIENLDIMIEDDIWTSSTSIAQNMPINDIISNSSTNKLQNIYCLDSVDIDRKISMPTRSNKKKKPVHTTQNADLDNNDDDVCNLMNMSDEVDNMSLHWHSKSDVRTERPESLGCVGANESNFIQCNTPTDVFIVFMDVIIDDLVYQTNLYGTQNDRTLKITKDEMLVFFGINFFMGYHELPAWKDYWSSSPDLGVKFVSDAMSRNTFQKILQNLHCNDNASLPSNNKDKLFKLRTIIEKLNISFRNNYFGTQLSVDESMVKFKGRSTLKQYNPMKPIKRGYKIWSMADQNGYMLAFKIYQGIEETINPEFSSLGLGERVVLELTIKKGLPKKIMDKEMKRGMSDSKFLVDGISFFKWMDNKPVHLISNFHGSEITSVKRKAKDGSAVTVPCPSVVSDYNKYMGDIMFVSSYVVYTTIFNKISVLEYRRSVVQGLLTKQSLKTKNSPAQKQKNNKRRKTGFSVSRDVRTGNTGIHWPCFVKERARCEVCSSKAIESRPHSKCSHCNVFLCCNEKKNCFSEYHEI</sequence>
<evidence type="ECO:0000313" key="3">
    <source>
        <dbReference type="EMBL" id="CAI6358260.1"/>
    </source>
</evidence>
<feature type="compositionally biased region" description="Polar residues" evidence="1">
    <location>
        <begin position="495"/>
        <end position="504"/>
    </location>
</feature>
<dbReference type="AlphaFoldDB" id="A0AAV0WQB3"/>
<comment type="caution">
    <text evidence="3">The sequence shown here is derived from an EMBL/GenBank/DDBJ whole genome shotgun (WGS) entry which is preliminary data.</text>
</comment>
<dbReference type="PANTHER" id="PTHR47272">
    <property type="entry name" value="DDE_TNP_1_7 DOMAIN-CONTAINING PROTEIN"/>
    <property type="match status" value="1"/>
</dbReference>
<accession>A0AAV0WQB3</accession>
<feature type="region of interest" description="Disordered" evidence="1">
    <location>
        <begin position="110"/>
        <end position="129"/>
    </location>
</feature>
<evidence type="ECO:0000313" key="4">
    <source>
        <dbReference type="Proteomes" id="UP001160148"/>
    </source>
</evidence>
<feature type="domain" description="PiggyBac transposable element-derived protein" evidence="2">
    <location>
        <begin position="381"/>
        <end position="458"/>
    </location>
</feature>
<evidence type="ECO:0000256" key="1">
    <source>
        <dbReference type="SAM" id="MobiDB-lite"/>
    </source>
</evidence>
<protein>
    <recommendedName>
        <fullName evidence="2">PiggyBac transposable element-derived protein domain-containing protein</fullName>
    </recommendedName>
</protein>
<dbReference type="InterPro" id="IPR029526">
    <property type="entry name" value="PGBD"/>
</dbReference>
<reference evidence="3 4" key="1">
    <citation type="submission" date="2023-01" db="EMBL/GenBank/DDBJ databases">
        <authorList>
            <person name="Whitehead M."/>
        </authorList>
    </citation>
    <scope>NUCLEOTIDE SEQUENCE [LARGE SCALE GENOMIC DNA]</scope>
</reference>
<feature type="region of interest" description="Disordered" evidence="1">
    <location>
        <begin position="495"/>
        <end position="518"/>
    </location>
</feature>
<dbReference type="Proteomes" id="UP001160148">
    <property type="component" value="Unassembled WGS sequence"/>
</dbReference>
<keyword evidence="4" id="KW-1185">Reference proteome</keyword>
<feature type="domain" description="PiggyBac transposable element-derived protein" evidence="2">
    <location>
        <begin position="182"/>
        <end position="378"/>
    </location>
</feature>
<dbReference type="EMBL" id="CARXXK010000002">
    <property type="protein sequence ID" value="CAI6358260.1"/>
    <property type="molecule type" value="Genomic_DNA"/>
</dbReference>
<name>A0AAV0WQB3_9HEMI</name>
<gene>
    <name evidence="3" type="ORF">MEUPH1_LOCUS13795</name>
</gene>
<evidence type="ECO:0000259" key="2">
    <source>
        <dbReference type="Pfam" id="PF13843"/>
    </source>
</evidence>
<proteinExistence type="predicted"/>
<dbReference type="Pfam" id="PF13843">
    <property type="entry name" value="DDE_Tnp_1_7"/>
    <property type="match status" value="2"/>
</dbReference>